<dbReference type="PANTHER" id="PTHR22951:SF11">
    <property type="entry name" value="ENTH DOMAIN-CONTAINING PROTEIN"/>
    <property type="match status" value="1"/>
</dbReference>
<dbReference type="GO" id="GO:0030136">
    <property type="term" value="C:clathrin-coated vesicle"/>
    <property type="evidence" value="ECO:0007669"/>
    <property type="project" value="TreeGrafter"/>
</dbReference>
<dbReference type="GO" id="GO:0048268">
    <property type="term" value="P:clathrin coat assembly"/>
    <property type="evidence" value="ECO:0007669"/>
    <property type="project" value="InterPro"/>
</dbReference>
<dbReference type="InterPro" id="IPR045192">
    <property type="entry name" value="AP180-like"/>
</dbReference>
<dbReference type="PANTHER" id="PTHR22951">
    <property type="entry name" value="CLATHRIN ASSEMBLY PROTEIN"/>
    <property type="match status" value="1"/>
</dbReference>
<proteinExistence type="predicted"/>
<feature type="domain" description="ENTH" evidence="1">
    <location>
        <begin position="1"/>
        <end position="74"/>
    </location>
</feature>
<dbReference type="InterPro" id="IPR013809">
    <property type="entry name" value="ENTH"/>
</dbReference>
<dbReference type="GO" id="GO:0072583">
    <property type="term" value="P:clathrin-dependent endocytosis"/>
    <property type="evidence" value="ECO:0007669"/>
    <property type="project" value="InterPro"/>
</dbReference>
<organism evidence="2 3">
    <name type="scientific">Liparis tanakae</name>
    <name type="common">Tanaka's snailfish</name>
    <dbReference type="NCBI Taxonomy" id="230148"/>
    <lineage>
        <taxon>Eukaryota</taxon>
        <taxon>Metazoa</taxon>
        <taxon>Chordata</taxon>
        <taxon>Craniata</taxon>
        <taxon>Vertebrata</taxon>
        <taxon>Euteleostomi</taxon>
        <taxon>Actinopterygii</taxon>
        <taxon>Neopterygii</taxon>
        <taxon>Teleostei</taxon>
        <taxon>Neoteleostei</taxon>
        <taxon>Acanthomorphata</taxon>
        <taxon>Eupercaria</taxon>
        <taxon>Perciformes</taxon>
        <taxon>Cottioidei</taxon>
        <taxon>Cottales</taxon>
        <taxon>Liparidae</taxon>
        <taxon>Liparis</taxon>
    </lineage>
</organism>
<dbReference type="InterPro" id="IPR008942">
    <property type="entry name" value="ENTH_VHS"/>
</dbReference>
<accession>A0A4Z2EIJ4</accession>
<dbReference type="SUPFAM" id="SSF48464">
    <property type="entry name" value="ENTH/VHS domain"/>
    <property type="match status" value="1"/>
</dbReference>
<dbReference type="Proteomes" id="UP000314294">
    <property type="component" value="Unassembled WGS sequence"/>
</dbReference>
<dbReference type="Pfam" id="PF07651">
    <property type="entry name" value="ANTH"/>
    <property type="match status" value="1"/>
</dbReference>
<dbReference type="GO" id="GO:0098894">
    <property type="term" value="C:extrinsic component of presynaptic endocytic zone membrane"/>
    <property type="evidence" value="ECO:0007669"/>
    <property type="project" value="TreeGrafter"/>
</dbReference>
<dbReference type="GO" id="GO:0005546">
    <property type="term" value="F:phosphatidylinositol-4,5-bisphosphate binding"/>
    <property type="evidence" value="ECO:0007669"/>
    <property type="project" value="TreeGrafter"/>
</dbReference>
<dbReference type="OrthoDB" id="44015at2759"/>
<dbReference type="GO" id="GO:0005905">
    <property type="term" value="C:clathrin-coated pit"/>
    <property type="evidence" value="ECO:0007669"/>
    <property type="project" value="TreeGrafter"/>
</dbReference>
<evidence type="ECO:0000259" key="1">
    <source>
        <dbReference type="PROSITE" id="PS50942"/>
    </source>
</evidence>
<dbReference type="EMBL" id="SRLO01006952">
    <property type="protein sequence ID" value="TNN28380.1"/>
    <property type="molecule type" value="Genomic_DNA"/>
</dbReference>
<dbReference type="InterPro" id="IPR011417">
    <property type="entry name" value="ANTH_dom"/>
</dbReference>
<dbReference type="PROSITE" id="PS50942">
    <property type="entry name" value="ENTH"/>
    <property type="match status" value="1"/>
</dbReference>
<dbReference type="GO" id="GO:0008021">
    <property type="term" value="C:synaptic vesicle"/>
    <property type="evidence" value="ECO:0007669"/>
    <property type="project" value="TreeGrafter"/>
</dbReference>
<dbReference type="GO" id="GO:0016185">
    <property type="term" value="P:synaptic vesicle budding from presynaptic endocytic zone membrane"/>
    <property type="evidence" value="ECO:0007669"/>
    <property type="project" value="TreeGrafter"/>
</dbReference>
<dbReference type="GO" id="GO:0032050">
    <property type="term" value="F:clathrin heavy chain binding"/>
    <property type="evidence" value="ECO:0007669"/>
    <property type="project" value="TreeGrafter"/>
</dbReference>
<gene>
    <name evidence="2" type="primary">PICALM_2</name>
    <name evidence="2" type="ORF">EYF80_061471</name>
</gene>
<evidence type="ECO:0000313" key="2">
    <source>
        <dbReference type="EMBL" id="TNN28380.1"/>
    </source>
</evidence>
<name>A0A4Z2EIJ4_9TELE</name>
<dbReference type="GO" id="GO:0000149">
    <property type="term" value="F:SNARE binding"/>
    <property type="evidence" value="ECO:0007669"/>
    <property type="project" value="TreeGrafter"/>
</dbReference>
<comment type="caution">
    <text evidence="2">The sequence shown here is derived from an EMBL/GenBank/DDBJ whole genome shotgun (WGS) entry which is preliminary data.</text>
</comment>
<dbReference type="Gene3D" id="1.25.40.90">
    <property type="match status" value="1"/>
</dbReference>
<dbReference type="AlphaFoldDB" id="A0A4Z2EIJ4"/>
<dbReference type="GO" id="GO:0005545">
    <property type="term" value="F:1-phosphatidylinositol binding"/>
    <property type="evidence" value="ECO:0007669"/>
    <property type="project" value="TreeGrafter"/>
</dbReference>
<evidence type="ECO:0000313" key="3">
    <source>
        <dbReference type="Proteomes" id="UP000314294"/>
    </source>
</evidence>
<sequence>MNVSIPQLADTLFERTANSSWVVVFKALIASHHLMMYGNEGKRRFLVLASSLAGVAQRFLSPRFRAGCIDPNGL</sequence>
<protein>
    <submittedName>
        <fullName evidence="2">Phosphatidylinositol-binding clathrin assembly protein</fullName>
    </submittedName>
</protein>
<keyword evidence="3" id="KW-1185">Reference proteome</keyword>
<reference evidence="2 3" key="1">
    <citation type="submission" date="2019-03" db="EMBL/GenBank/DDBJ databases">
        <title>First draft genome of Liparis tanakae, snailfish: a comprehensive survey of snailfish specific genes.</title>
        <authorList>
            <person name="Kim W."/>
            <person name="Song I."/>
            <person name="Jeong J.-H."/>
            <person name="Kim D."/>
            <person name="Kim S."/>
            <person name="Ryu S."/>
            <person name="Song J.Y."/>
            <person name="Lee S.K."/>
        </authorList>
    </citation>
    <scope>NUCLEOTIDE SEQUENCE [LARGE SCALE GENOMIC DNA]</scope>
    <source>
        <tissue evidence="2">Muscle</tissue>
    </source>
</reference>